<dbReference type="InterPro" id="IPR014985">
    <property type="entry name" value="WbqC"/>
</dbReference>
<proteinExistence type="predicted"/>
<dbReference type="EMBL" id="VKHT01000036">
    <property type="protein sequence ID" value="MBB0243034.1"/>
    <property type="molecule type" value="Genomic_DNA"/>
</dbReference>
<accession>A0A7W3TA22</accession>
<evidence type="ECO:0008006" key="3">
    <source>
        <dbReference type="Google" id="ProtNLM"/>
    </source>
</evidence>
<dbReference type="Pfam" id="PF08889">
    <property type="entry name" value="WbqC"/>
    <property type="match status" value="1"/>
</dbReference>
<evidence type="ECO:0000313" key="2">
    <source>
        <dbReference type="Proteomes" id="UP000538929"/>
    </source>
</evidence>
<keyword evidence="2" id="KW-1185">Reference proteome</keyword>
<dbReference type="Proteomes" id="UP000538929">
    <property type="component" value="Unassembled WGS sequence"/>
</dbReference>
<name>A0A7W3TA22_9ACTN</name>
<comment type="caution">
    <text evidence="1">The sequence shown here is derived from an EMBL/GenBank/DDBJ whole genome shotgun (WGS) entry which is preliminary data.</text>
</comment>
<sequence>MGGVLVAHQPAYLPWPGYFSRLADADELVLLDHVQFSERGWQNRNYIRGAAGPVRITVPVRRRFGQSIADTRIADDAWAGRHWRSLTQTYGRAPYWPEHREALEAIYQTPWTHLAGLNEALLRLLLDAFGLPVAMVRTSDRPPAGRQTDMLVGLCRERGATRLRVGTGALGYLDHLLLAEHAITVEVATYSHSPYGSAPGWRPGLSALDLLLHEGPNAASVLRAGARTETKVSA</sequence>
<evidence type="ECO:0000313" key="1">
    <source>
        <dbReference type="EMBL" id="MBB0243034.1"/>
    </source>
</evidence>
<reference evidence="2" key="1">
    <citation type="submission" date="2019-10" db="EMBL/GenBank/DDBJ databases">
        <title>Streptomyces sp. nov., a novel actinobacterium isolated from alkaline environment.</title>
        <authorList>
            <person name="Golinska P."/>
        </authorList>
    </citation>
    <scope>NUCLEOTIDE SEQUENCE [LARGE SCALE GENOMIC DNA]</scope>
    <source>
        <strain evidence="2">DSM 42118</strain>
    </source>
</reference>
<protein>
    <recommendedName>
        <fullName evidence="3">WbqC family protein</fullName>
    </recommendedName>
</protein>
<gene>
    <name evidence="1" type="ORF">FNQ90_02640</name>
</gene>
<organism evidence="1 2">
    <name type="scientific">Streptomyces alkaliphilus</name>
    <dbReference type="NCBI Taxonomy" id="1472722"/>
    <lineage>
        <taxon>Bacteria</taxon>
        <taxon>Bacillati</taxon>
        <taxon>Actinomycetota</taxon>
        <taxon>Actinomycetes</taxon>
        <taxon>Kitasatosporales</taxon>
        <taxon>Streptomycetaceae</taxon>
        <taxon>Streptomyces</taxon>
    </lineage>
</organism>
<dbReference type="AlphaFoldDB" id="A0A7W3TA22"/>